<accession>A0ABS4X9N3</accession>
<proteinExistence type="predicted"/>
<protein>
    <submittedName>
        <fullName evidence="1">Uncharacterized protein</fullName>
    </submittedName>
</protein>
<sequence>MVLVAFLERAAFEASELVLARHWYVTTKPLARAIFAAPGGQ</sequence>
<evidence type="ECO:0000313" key="2">
    <source>
        <dbReference type="Proteomes" id="UP001296993"/>
    </source>
</evidence>
<name>A0ABS4X9N3_9MICC</name>
<keyword evidence="2" id="KW-1185">Reference proteome</keyword>
<dbReference type="Proteomes" id="UP001296993">
    <property type="component" value="Unassembled WGS sequence"/>
</dbReference>
<comment type="caution">
    <text evidence="1">The sequence shown here is derived from an EMBL/GenBank/DDBJ whole genome shotgun (WGS) entry which is preliminary data.</text>
</comment>
<gene>
    <name evidence="1" type="ORF">JOF47_000683</name>
</gene>
<organism evidence="1 2">
    <name type="scientific">Paeniglutamicibacter kerguelensis</name>
    <dbReference type="NCBI Taxonomy" id="254788"/>
    <lineage>
        <taxon>Bacteria</taxon>
        <taxon>Bacillati</taxon>
        <taxon>Actinomycetota</taxon>
        <taxon>Actinomycetes</taxon>
        <taxon>Micrococcales</taxon>
        <taxon>Micrococcaceae</taxon>
        <taxon>Paeniglutamicibacter</taxon>
    </lineage>
</organism>
<dbReference type="EMBL" id="JAGIOF010000001">
    <property type="protein sequence ID" value="MBP2385172.1"/>
    <property type="molecule type" value="Genomic_DNA"/>
</dbReference>
<reference evidence="1 2" key="1">
    <citation type="submission" date="2021-03" db="EMBL/GenBank/DDBJ databases">
        <title>Sequencing the genomes of 1000 actinobacteria strains.</title>
        <authorList>
            <person name="Klenk H.-P."/>
        </authorList>
    </citation>
    <scope>NUCLEOTIDE SEQUENCE [LARGE SCALE GENOMIC DNA]</scope>
    <source>
        <strain evidence="1 2">DSM 15797</strain>
    </source>
</reference>
<evidence type="ECO:0000313" key="1">
    <source>
        <dbReference type="EMBL" id="MBP2385172.1"/>
    </source>
</evidence>